<reference evidence="1 2" key="1">
    <citation type="journal article" date="2021" name="BMC Genomics">
        <title>Datura genome reveals duplications of psychoactive alkaloid biosynthetic genes and high mutation rate following tissue culture.</title>
        <authorList>
            <person name="Rajewski A."/>
            <person name="Carter-House D."/>
            <person name="Stajich J."/>
            <person name="Litt A."/>
        </authorList>
    </citation>
    <scope>NUCLEOTIDE SEQUENCE [LARGE SCALE GENOMIC DNA]</scope>
    <source>
        <strain evidence="1">AR-01</strain>
    </source>
</reference>
<name>A0ABS8UL03_DATST</name>
<gene>
    <name evidence="1" type="ORF">HAX54_016769</name>
</gene>
<accession>A0ABS8UL03</accession>
<comment type="caution">
    <text evidence="1">The sequence shown here is derived from an EMBL/GenBank/DDBJ whole genome shotgun (WGS) entry which is preliminary data.</text>
</comment>
<sequence length="67" mass="7341">MEEAIEGILCFFIDRMELSVDVDEDLDLPIPQFLQLTKSTKSVIRLALDIGGGTGTLQHSEAAKCDC</sequence>
<organism evidence="1 2">
    <name type="scientific">Datura stramonium</name>
    <name type="common">Jimsonweed</name>
    <name type="synonym">Common thornapple</name>
    <dbReference type="NCBI Taxonomy" id="4076"/>
    <lineage>
        <taxon>Eukaryota</taxon>
        <taxon>Viridiplantae</taxon>
        <taxon>Streptophyta</taxon>
        <taxon>Embryophyta</taxon>
        <taxon>Tracheophyta</taxon>
        <taxon>Spermatophyta</taxon>
        <taxon>Magnoliopsida</taxon>
        <taxon>eudicotyledons</taxon>
        <taxon>Gunneridae</taxon>
        <taxon>Pentapetalae</taxon>
        <taxon>asterids</taxon>
        <taxon>lamiids</taxon>
        <taxon>Solanales</taxon>
        <taxon>Solanaceae</taxon>
        <taxon>Solanoideae</taxon>
        <taxon>Datureae</taxon>
        <taxon>Datura</taxon>
    </lineage>
</organism>
<protein>
    <submittedName>
        <fullName evidence="1">Uncharacterized protein</fullName>
    </submittedName>
</protein>
<dbReference type="EMBL" id="JACEIK010002091">
    <property type="protein sequence ID" value="MCD9559043.1"/>
    <property type="molecule type" value="Genomic_DNA"/>
</dbReference>
<evidence type="ECO:0000313" key="2">
    <source>
        <dbReference type="Proteomes" id="UP000823775"/>
    </source>
</evidence>
<evidence type="ECO:0000313" key="1">
    <source>
        <dbReference type="EMBL" id="MCD9559043.1"/>
    </source>
</evidence>
<proteinExistence type="predicted"/>
<dbReference type="Proteomes" id="UP000823775">
    <property type="component" value="Unassembled WGS sequence"/>
</dbReference>
<keyword evidence="2" id="KW-1185">Reference proteome</keyword>